<sequence length="590" mass="66305">MTTIVDDCRVAPIGIIGAGAAGLITAHVLLQDGFQNVHIITRDAQPGGVWAPTRVYPGLFINNVHGEYRFSPFKMAPTISGRSDSHLSGDDMCAYMSAFSDKFLGAAQFHYRTEVKRVVRRTDGAWVVSVEVLATGESRELFFSKMVLCTGGCSEPMIPKELSPDTATRSGFTGKVLHSSRFRERLDEIGGCDPSASVDGLRAAFGRVVVVGGGKSALDIAKYLAQREIPISVVFEKTDAFLATPFTLPAFIRKSRCVFLSLLSPHIHLHTRLERFLHQTWLGSKFVRWFWETLQRVSFSAAGIQKDSPLRYAHSMFWQIRTNDEGNVTSDSFYSFVKAGKIQLIAPTRALRFDEGGLIVREHDKEREVPCDTVVLATGYCSSWKGILDKKTASEIGMGRHVQHLHSLDSKSSRKDEWESYRTLDNPPEPRDIASHHATSTIYRGIVPAENIEKRDFAVNGAVFSTNNGYSWEVAAHWISSYFLRDPFLRIPPSKEASTEAEREGEWMRRRFPETLRWVNESYSAGIAFWGYPQAADDLLEDMGLPAMRSGGNWLTWPFKAIDLNEIKTLKGERDTKRREYASAEEKREE</sequence>
<accession>A0A0D7A8W0</accession>
<dbReference type="PANTHER" id="PTHR23023">
    <property type="entry name" value="DIMETHYLANILINE MONOOXYGENASE"/>
    <property type="match status" value="1"/>
</dbReference>
<dbReference type="Proteomes" id="UP000054144">
    <property type="component" value="Unassembled WGS sequence"/>
</dbReference>
<proteinExistence type="inferred from homology"/>
<gene>
    <name evidence="5" type="ORF">FISHEDRAFT_45825</name>
</gene>
<dbReference type="SUPFAM" id="SSF51905">
    <property type="entry name" value="FAD/NAD(P)-binding domain"/>
    <property type="match status" value="2"/>
</dbReference>
<comment type="similarity">
    <text evidence="1">Belongs to the FMO family.</text>
</comment>
<dbReference type="Pfam" id="PF00743">
    <property type="entry name" value="FMO-like"/>
    <property type="match status" value="1"/>
</dbReference>
<organism evidence="5 6">
    <name type="scientific">Fistulina hepatica ATCC 64428</name>
    <dbReference type="NCBI Taxonomy" id="1128425"/>
    <lineage>
        <taxon>Eukaryota</taxon>
        <taxon>Fungi</taxon>
        <taxon>Dikarya</taxon>
        <taxon>Basidiomycota</taxon>
        <taxon>Agaricomycotina</taxon>
        <taxon>Agaricomycetes</taxon>
        <taxon>Agaricomycetidae</taxon>
        <taxon>Agaricales</taxon>
        <taxon>Fistulinaceae</taxon>
        <taxon>Fistulina</taxon>
    </lineage>
</organism>
<dbReference type="GO" id="GO:0050661">
    <property type="term" value="F:NADP binding"/>
    <property type="evidence" value="ECO:0007669"/>
    <property type="project" value="InterPro"/>
</dbReference>
<dbReference type="AlphaFoldDB" id="A0A0D7A8W0"/>
<evidence type="ECO:0000313" key="5">
    <source>
        <dbReference type="EMBL" id="KIY47180.1"/>
    </source>
</evidence>
<evidence type="ECO:0000256" key="3">
    <source>
        <dbReference type="ARBA" id="ARBA00022827"/>
    </source>
</evidence>
<dbReference type="PRINTS" id="PR00368">
    <property type="entry name" value="FADPNR"/>
</dbReference>
<evidence type="ECO:0000256" key="4">
    <source>
        <dbReference type="ARBA" id="ARBA00023002"/>
    </source>
</evidence>
<evidence type="ECO:0000256" key="1">
    <source>
        <dbReference type="ARBA" id="ARBA00009183"/>
    </source>
</evidence>
<reference evidence="5 6" key="1">
    <citation type="journal article" date="2015" name="Fungal Genet. Biol.">
        <title>Evolution of novel wood decay mechanisms in Agaricales revealed by the genome sequences of Fistulina hepatica and Cylindrobasidium torrendii.</title>
        <authorList>
            <person name="Floudas D."/>
            <person name="Held B.W."/>
            <person name="Riley R."/>
            <person name="Nagy L.G."/>
            <person name="Koehler G."/>
            <person name="Ransdell A.S."/>
            <person name="Younus H."/>
            <person name="Chow J."/>
            <person name="Chiniquy J."/>
            <person name="Lipzen A."/>
            <person name="Tritt A."/>
            <person name="Sun H."/>
            <person name="Haridas S."/>
            <person name="LaButti K."/>
            <person name="Ohm R.A."/>
            <person name="Kues U."/>
            <person name="Blanchette R.A."/>
            <person name="Grigoriev I.V."/>
            <person name="Minto R.E."/>
            <person name="Hibbett D.S."/>
        </authorList>
    </citation>
    <scope>NUCLEOTIDE SEQUENCE [LARGE SCALE GENOMIC DNA]</scope>
    <source>
        <strain evidence="5 6">ATCC 64428</strain>
    </source>
</reference>
<protein>
    <submittedName>
        <fullName evidence="5">FAD/NAD(P)-binding domain-containing protein</fullName>
    </submittedName>
</protein>
<dbReference type="Gene3D" id="3.50.50.60">
    <property type="entry name" value="FAD/NAD(P)-binding domain"/>
    <property type="match status" value="1"/>
</dbReference>
<keyword evidence="2" id="KW-0285">Flavoprotein</keyword>
<dbReference type="GO" id="GO:0004499">
    <property type="term" value="F:N,N-dimethylaniline monooxygenase activity"/>
    <property type="evidence" value="ECO:0007669"/>
    <property type="project" value="InterPro"/>
</dbReference>
<keyword evidence="6" id="KW-1185">Reference proteome</keyword>
<dbReference type="InterPro" id="IPR020946">
    <property type="entry name" value="Flavin_mOase-like"/>
</dbReference>
<keyword evidence="4" id="KW-0560">Oxidoreductase</keyword>
<dbReference type="InterPro" id="IPR050346">
    <property type="entry name" value="FMO-like"/>
</dbReference>
<dbReference type="OrthoDB" id="2915840at2759"/>
<dbReference type="InterPro" id="IPR036188">
    <property type="entry name" value="FAD/NAD-bd_sf"/>
</dbReference>
<name>A0A0D7A8W0_9AGAR</name>
<evidence type="ECO:0000256" key="2">
    <source>
        <dbReference type="ARBA" id="ARBA00022630"/>
    </source>
</evidence>
<dbReference type="EMBL" id="KN882004">
    <property type="protein sequence ID" value="KIY47180.1"/>
    <property type="molecule type" value="Genomic_DNA"/>
</dbReference>
<dbReference type="GO" id="GO:0050660">
    <property type="term" value="F:flavin adenine dinucleotide binding"/>
    <property type="evidence" value="ECO:0007669"/>
    <property type="project" value="InterPro"/>
</dbReference>
<keyword evidence="3" id="KW-0274">FAD</keyword>
<evidence type="ECO:0000313" key="6">
    <source>
        <dbReference type="Proteomes" id="UP000054144"/>
    </source>
</evidence>